<feature type="non-terminal residue" evidence="2">
    <location>
        <position position="85"/>
    </location>
</feature>
<proteinExistence type="predicted"/>
<organism evidence="2">
    <name type="scientific">marine sediment metagenome</name>
    <dbReference type="NCBI Taxonomy" id="412755"/>
    <lineage>
        <taxon>unclassified sequences</taxon>
        <taxon>metagenomes</taxon>
        <taxon>ecological metagenomes</taxon>
    </lineage>
</organism>
<protein>
    <submittedName>
        <fullName evidence="2">Uncharacterized protein</fullName>
    </submittedName>
</protein>
<evidence type="ECO:0000256" key="1">
    <source>
        <dbReference type="SAM" id="Phobius"/>
    </source>
</evidence>
<gene>
    <name evidence="2" type="ORF">LCGC14_2987870</name>
</gene>
<reference evidence="2" key="1">
    <citation type="journal article" date="2015" name="Nature">
        <title>Complex archaea that bridge the gap between prokaryotes and eukaryotes.</title>
        <authorList>
            <person name="Spang A."/>
            <person name="Saw J.H."/>
            <person name="Jorgensen S.L."/>
            <person name="Zaremba-Niedzwiedzka K."/>
            <person name="Martijn J."/>
            <person name="Lind A.E."/>
            <person name="van Eijk R."/>
            <person name="Schleper C."/>
            <person name="Guy L."/>
            <person name="Ettema T.J."/>
        </authorList>
    </citation>
    <scope>NUCLEOTIDE SEQUENCE</scope>
</reference>
<sequence>MKRKLQILFWQISWRCASLILLTWCRRGMTGKGITAAENSALIKRDRVAYLFLAPAIISFVVFMVVPVYMVGHFSLQKTNYVFTE</sequence>
<accession>A0A0F8X4Q3</accession>
<name>A0A0F8X4Q3_9ZZZZ</name>
<comment type="caution">
    <text evidence="2">The sequence shown here is derived from an EMBL/GenBank/DDBJ whole genome shotgun (WGS) entry which is preliminary data.</text>
</comment>
<dbReference type="EMBL" id="LAZR01061192">
    <property type="protein sequence ID" value="KKK64077.1"/>
    <property type="molecule type" value="Genomic_DNA"/>
</dbReference>
<keyword evidence="1" id="KW-1133">Transmembrane helix</keyword>
<evidence type="ECO:0000313" key="2">
    <source>
        <dbReference type="EMBL" id="KKK64077.1"/>
    </source>
</evidence>
<keyword evidence="1" id="KW-0812">Transmembrane</keyword>
<dbReference type="AlphaFoldDB" id="A0A0F8X4Q3"/>
<keyword evidence="1" id="KW-0472">Membrane</keyword>
<feature type="transmembrane region" description="Helical" evidence="1">
    <location>
        <begin position="49"/>
        <end position="71"/>
    </location>
</feature>